<dbReference type="InterPro" id="IPR013810">
    <property type="entry name" value="Ribosomal_uS5_N"/>
</dbReference>
<evidence type="ECO:0000256" key="1">
    <source>
        <dbReference type="PROSITE-ProRule" id="PRU00268"/>
    </source>
</evidence>
<dbReference type="PROSITE" id="PS50881">
    <property type="entry name" value="S5_DSRBD"/>
    <property type="match status" value="1"/>
</dbReference>
<dbReference type="Gene3D" id="3.30.160.20">
    <property type="match status" value="1"/>
</dbReference>
<dbReference type="AlphaFoldDB" id="A0A955RKI7"/>
<dbReference type="InterPro" id="IPR000851">
    <property type="entry name" value="Ribosomal_uS5"/>
</dbReference>
<reference evidence="4" key="2">
    <citation type="journal article" date="2021" name="Microbiome">
        <title>Successional dynamics and alternative stable states in a saline activated sludge microbial community over 9 years.</title>
        <authorList>
            <person name="Wang Y."/>
            <person name="Ye J."/>
            <person name="Ju F."/>
            <person name="Liu L."/>
            <person name="Boyd J.A."/>
            <person name="Deng Y."/>
            <person name="Parks D.H."/>
            <person name="Jiang X."/>
            <person name="Yin X."/>
            <person name="Woodcroft B.J."/>
            <person name="Tyson G.W."/>
            <person name="Hugenholtz P."/>
            <person name="Polz M.F."/>
            <person name="Zhang T."/>
        </authorList>
    </citation>
    <scope>NUCLEOTIDE SEQUENCE</scope>
    <source>
        <strain evidence="4">HKST-UBA11</strain>
    </source>
</reference>
<evidence type="ECO:0000313" key="4">
    <source>
        <dbReference type="EMBL" id="MCA9385826.1"/>
    </source>
</evidence>
<accession>A0A955RKI7</accession>
<keyword evidence="1 4" id="KW-0689">Ribosomal protein</keyword>
<feature type="compositionally biased region" description="Basic residues" evidence="2">
    <location>
        <begin position="25"/>
        <end position="40"/>
    </location>
</feature>
<dbReference type="GO" id="GO:1990904">
    <property type="term" value="C:ribonucleoprotein complex"/>
    <property type="evidence" value="ECO:0007669"/>
    <property type="project" value="UniProtKB-UniRule"/>
</dbReference>
<sequence>MTIRTVSEENNKVTKTNTMNDKQKVRIKRVSKNSKGKSKRRREESEFDKRIVSIRRVTRVYEGGKRMRLSVCLVVGDRKGKIGIGIGKGADVRSAEEKAYNYALKHLKTIPLVKGTVPHQVLHKKGAAKVFMKPAAP</sequence>
<evidence type="ECO:0000313" key="5">
    <source>
        <dbReference type="Proteomes" id="UP000754563"/>
    </source>
</evidence>
<dbReference type="PANTHER" id="PTHR48277">
    <property type="entry name" value="MITOCHONDRIAL RIBOSOMAL PROTEIN S5"/>
    <property type="match status" value="1"/>
</dbReference>
<dbReference type="Proteomes" id="UP000754563">
    <property type="component" value="Unassembled WGS sequence"/>
</dbReference>
<protein>
    <submittedName>
        <fullName evidence="4">30S ribosomal protein S5</fullName>
    </submittedName>
</protein>
<keyword evidence="1" id="KW-0687">Ribonucleoprotein</keyword>
<dbReference type="EMBL" id="JAGQLH010000047">
    <property type="protein sequence ID" value="MCA9385826.1"/>
    <property type="molecule type" value="Genomic_DNA"/>
</dbReference>
<dbReference type="GO" id="GO:0003723">
    <property type="term" value="F:RNA binding"/>
    <property type="evidence" value="ECO:0007669"/>
    <property type="project" value="InterPro"/>
</dbReference>
<feature type="domain" description="S5 DRBM" evidence="3">
    <location>
        <begin position="47"/>
        <end position="110"/>
    </location>
</feature>
<proteinExistence type="predicted"/>
<gene>
    <name evidence="4" type="ORF">KC717_04205</name>
</gene>
<dbReference type="GO" id="GO:0006412">
    <property type="term" value="P:translation"/>
    <property type="evidence" value="ECO:0007669"/>
    <property type="project" value="InterPro"/>
</dbReference>
<reference evidence="4" key="1">
    <citation type="submission" date="2020-04" db="EMBL/GenBank/DDBJ databases">
        <authorList>
            <person name="Zhang T."/>
        </authorList>
    </citation>
    <scope>NUCLEOTIDE SEQUENCE</scope>
    <source>
        <strain evidence="4">HKST-UBA11</strain>
    </source>
</reference>
<comment type="caution">
    <text evidence="4">The sequence shown here is derived from an EMBL/GenBank/DDBJ whole genome shotgun (WGS) entry which is preliminary data.</text>
</comment>
<evidence type="ECO:0000256" key="2">
    <source>
        <dbReference type="SAM" id="MobiDB-lite"/>
    </source>
</evidence>
<dbReference type="Pfam" id="PF00333">
    <property type="entry name" value="Ribosomal_S5"/>
    <property type="match status" value="1"/>
</dbReference>
<organism evidence="4 5">
    <name type="scientific">Candidatus Dojkabacteria bacterium</name>
    <dbReference type="NCBI Taxonomy" id="2099670"/>
    <lineage>
        <taxon>Bacteria</taxon>
        <taxon>Candidatus Dojkabacteria</taxon>
    </lineage>
</organism>
<feature type="non-terminal residue" evidence="4">
    <location>
        <position position="137"/>
    </location>
</feature>
<evidence type="ECO:0000259" key="3">
    <source>
        <dbReference type="PROSITE" id="PS50881"/>
    </source>
</evidence>
<dbReference type="GO" id="GO:0003735">
    <property type="term" value="F:structural constituent of ribosome"/>
    <property type="evidence" value="ECO:0007669"/>
    <property type="project" value="UniProtKB-UniRule"/>
</dbReference>
<dbReference type="SUPFAM" id="SSF54768">
    <property type="entry name" value="dsRNA-binding domain-like"/>
    <property type="match status" value="1"/>
</dbReference>
<feature type="region of interest" description="Disordered" evidence="2">
    <location>
        <begin position="1"/>
        <end position="47"/>
    </location>
</feature>
<name>A0A955RKI7_9BACT</name>
<dbReference type="GO" id="GO:0005840">
    <property type="term" value="C:ribosome"/>
    <property type="evidence" value="ECO:0007669"/>
    <property type="project" value="UniProtKB-KW"/>
</dbReference>
<feature type="compositionally biased region" description="Basic and acidic residues" evidence="2">
    <location>
        <begin position="1"/>
        <end position="12"/>
    </location>
</feature>
<dbReference type="PANTHER" id="PTHR48277:SF1">
    <property type="entry name" value="MITOCHONDRIAL RIBOSOMAL PROTEIN S5"/>
    <property type="match status" value="1"/>
</dbReference>